<name>A0A414AT16_9FIRM</name>
<dbReference type="Proteomes" id="UP000283975">
    <property type="component" value="Unassembled WGS sequence"/>
</dbReference>
<evidence type="ECO:0000313" key="2">
    <source>
        <dbReference type="Proteomes" id="UP000283975"/>
    </source>
</evidence>
<dbReference type="AlphaFoldDB" id="A0A414AT16"/>
<comment type="caution">
    <text evidence="1">The sequence shown here is derived from an EMBL/GenBank/DDBJ whole genome shotgun (WGS) entry which is preliminary data.</text>
</comment>
<sequence>MGKVRTLNTKYGISKHRFKELYYWCLQYNEWKDELKYKTDTVKAIETHDMPMGGRGMRSPTEELAMRRARLEENCRLIEQTAIETDPELYQYILKAVTNEDITYRYLSLIMEIPCSHNTYYDRRRKFYWLLNEKK</sequence>
<dbReference type="EMBL" id="QSHZ01000020">
    <property type="protein sequence ID" value="RHC54693.1"/>
    <property type="molecule type" value="Genomic_DNA"/>
</dbReference>
<evidence type="ECO:0000313" key="1">
    <source>
        <dbReference type="EMBL" id="RHC54693.1"/>
    </source>
</evidence>
<proteinExistence type="predicted"/>
<reference evidence="1 2" key="1">
    <citation type="submission" date="2018-08" db="EMBL/GenBank/DDBJ databases">
        <title>A genome reference for cultivated species of the human gut microbiota.</title>
        <authorList>
            <person name="Zou Y."/>
            <person name="Xue W."/>
            <person name="Luo G."/>
        </authorList>
    </citation>
    <scope>NUCLEOTIDE SEQUENCE [LARGE SCALE GENOMIC DNA]</scope>
    <source>
        <strain evidence="1 2">AM35-14</strain>
    </source>
</reference>
<accession>A0A414AT16</accession>
<organism evidence="1 2">
    <name type="scientific">Enterocloster bolteae</name>
    <dbReference type="NCBI Taxonomy" id="208479"/>
    <lineage>
        <taxon>Bacteria</taxon>
        <taxon>Bacillati</taxon>
        <taxon>Bacillota</taxon>
        <taxon>Clostridia</taxon>
        <taxon>Lachnospirales</taxon>
        <taxon>Lachnospiraceae</taxon>
        <taxon>Enterocloster</taxon>
    </lineage>
</organism>
<protein>
    <submittedName>
        <fullName evidence="1">Uncharacterized protein</fullName>
    </submittedName>
</protein>
<gene>
    <name evidence="1" type="ORF">DW839_18530</name>
</gene>